<dbReference type="Proteomes" id="UP001293254">
    <property type="component" value="Unassembled WGS sequence"/>
</dbReference>
<reference evidence="2" key="1">
    <citation type="submission" date="2020-06" db="EMBL/GenBank/DDBJ databases">
        <authorList>
            <person name="Li T."/>
            <person name="Hu X."/>
            <person name="Zhang T."/>
            <person name="Song X."/>
            <person name="Zhang H."/>
            <person name="Dai N."/>
            <person name="Sheng W."/>
            <person name="Hou X."/>
            <person name="Wei L."/>
        </authorList>
    </citation>
    <scope>NUCLEOTIDE SEQUENCE</scope>
    <source>
        <strain evidence="2">3651</strain>
        <tissue evidence="2">Leaf</tissue>
    </source>
</reference>
<name>A0AAE1Y0L9_9LAMI</name>
<keyword evidence="3" id="KW-1185">Reference proteome</keyword>
<evidence type="ECO:0000313" key="3">
    <source>
        <dbReference type="Proteomes" id="UP001293254"/>
    </source>
</evidence>
<dbReference type="EMBL" id="JACGWO010000008">
    <property type="protein sequence ID" value="KAK4421312.1"/>
    <property type="molecule type" value="Genomic_DNA"/>
</dbReference>
<accession>A0AAE1Y0L9</accession>
<dbReference type="AlphaFoldDB" id="A0AAE1Y0L9"/>
<protein>
    <submittedName>
        <fullName evidence="2">Uncharacterized protein</fullName>
    </submittedName>
</protein>
<evidence type="ECO:0000313" key="2">
    <source>
        <dbReference type="EMBL" id="KAK4421312.1"/>
    </source>
</evidence>
<sequence length="189" mass="20000">MKEAGLIDHEFKAKAIMDEELLIVVGLHPAPDRYEGPLDQIMMNREVVHKFIPEDAPAMPSSSGTRSAPSTPSNLPPKLTPSSSTPPPASVNPEASAHETPKIEVVTSPEDSTPLPVQSEAPPSESYPLSPLPLPMEDLPSSHKRPRTSEEGAKGTPSSAGGAFEAHLPSTRVNSSSRSSCRGLLGDRA</sequence>
<gene>
    <name evidence="2" type="ORF">Salat_2081700</name>
</gene>
<proteinExistence type="predicted"/>
<evidence type="ECO:0000256" key="1">
    <source>
        <dbReference type="SAM" id="MobiDB-lite"/>
    </source>
</evidence>
<feature type="compositionally biased region" description="Low complexity" evidence="1">
    <location>
        <begin position="170"/>
        <end position="182"/>
    </location>
</feature>
<feature type="region of interest" description="Disordered" evidence="1">
    <location>
        <begin position="53"/>
        <end position="189"/>
    </location>
</feature>
<organism evidence="2 3">
    <name type="scientific">Sesamum alatum</name>
    <dbReference type="NCBI Taxonomy" id="300844"/>
    <lineage>
        <taxon>Eukaryota</taxon>
        <taxon>Viridiplantae</taxon>
        <taxon>Streptophyta</taxon>
        <taxon>Embryophyta</taxon>
        <taxon>Tracheophyta</taxon>
        <taxon>Spermatophyta</taxon>
        <taxon>Magnoliopsida</taxon>
        <taxon>eudicotyledons</taxon>
        <taxon>Gunneridae</taxon>
        <taxon>Pentapetalae</taxon>
        <taxon>asterids</taxon>
        <taxon>lamiids</taxon>
        <taxon>Lamiales</taxon>
        <taxon>Pedaliaceae</taxon>
        <taxon>Sesamum</taxon>
    </lineage>
</organism>
<feature type="compositionally biased region" description="Pro residues" evidence="1">
    <location>
        <begin position="74"/>
        <end position="90"/>
    </location>
</feature>
<comment type="caution">
    <text evidence="2">The sequence shown here is derived from an EMBL/GenBank/DDBJ whole genome shotgun (WGS) entry which is preliminary data.</text>
</comment>
<reference evidence="2" key="2">
    <citation type="journal article" date="2024" name="Plant">
        <title>Genomic evolution and insights into agronomic trait innovations of Sesamum species.</title>
        <authorList>
            <person name="Miao H."/>
            <person name="Wang L."/>
            <person name="Qu L."/>
            <person name="Liu H."/>
            <person name="Sun Y."/>
            <person name="Le M."/>
            <person name="Wang Q."/>
            <person name="Wei S."/>
            <person name="Zheng Y."/>
            <person name="Lin W."/>
            <person name="Duan Y."/>
            <person name="Cao H."/>
            <person name="Xiong S."/>
            <person name="Wang X."/>
            <person name="Wei L."/>
            <person name="Li C."/>
            <person name="Ma Q."/>
            <person name="Ju M."/>
            <person name="Zhao R."/>
            <person name="Li G."/>
            <person name="Mu C."/>
            <person name="Tian Q."/>
            <person name="Mei H."/>
            <person name="Zhang T."/>
            <person name="Gao T."/>
            <person name="Zhang H."/>
        </authorList>
    </citation>
    <scope>NUCLEOTIDE SEQUENCE</scope>
    <source>
        <strain evidence="2">3651</strain>
    </source>
</reference>